<evidence type="ECO:0000313" key="3">
    <source>
        <dbReference type="Proteomes" id="UP000799770"/>
    </source>
</evidence>
<evidence type="ECO:0000256" key="1">
    <source>
        <dbReference type="SAM" id="MobiDB-lite"/>
    </source>
</evidence>
<proteinExistence type="predicted"/>
<dbReference type="AlphaFoldDB" id="A0A6A5YNT1"/>
<accession>A0A6A5YNT1</accession>
<reference evidence="2" key="1">
    <citation type="journal article" date="2020" name="Stud. Mycol.">
        <title>101 Dothideomycetes genomes: a test case for predicting lifestyles and emergence of pathogens.</title>
        <authorList>
            <person name="Haridas S."/>
            <person name="Albert R."/>
            <person name="Binder M."/>
            <person name="Bloem J."/>
            <person name="Labutti K."/>
            <person name="Salamov A."/>
            <person name="Andreopoulos B."/>
            <person name="Baker S."/>
            <person name="Barry K."/>
            <person name="Bills G."/>
            <person name="Bluhm B."/>
            <person name="Cannon C."/>
            <person name="Castanera R."/>
            <person name="Culley D."/>
            <person name="Daum C."/>
            <person name="Ezra D."/>
            <person name="Gonzalez J."/>
            <person name="Henrissat B."/>
            <person name="Kuo A."/>
            <person name="Liang C."/>
            <person name="Lipzen A."/>
            <person name="Lutzoni F."/>
            <person name="Magnuson J."/>
            <person name="Mondo S."/>
            <person name="Nolan M."/>
            <person name="Ohm R."/>
            <person name="Pangilinan J."/>
            <person name="Park H.-J."/>
            <person name="Ramirez L."/>
            <person name="Alfaro M."/>
            <person name="Sun H."/>
            <person name="Tritt A."/>
            <person name="Yoshinaga Y."/>
            <person name="Zwiers L.-H."/>
            <person name="Turgeon B."/>
            <person name="Goodwin S."/>
            <person name="Spatafora J."/>
            <person name="Crous P."/>
            <person name="Grigoriev I."/>
        </authorList>
    </citation>
    <scope>NUCLEOTIDE SEQUENCE</scope>
    <source>
        <strain evidence="2">CBS 627.86</strain>
    </source>
</reference>
<evidence type="ECO:0008006" key="4">
    <source>
        <dbReference type="Google" id="ProtNLM"/>
    </source>
</evidence>
<dbReference type="Proteomes" id="UP000799770">
    <property type="component" value="Unassembled WGS sequence"/>
</dbReference>
<protein>
    <recommendedName>
        <fullName evidence="4">Heterokaryon incompatibility domain-containing protein</fullName>
    </recommendedName>
</protein>
<feature type="region of interest" description="Disordered" evidence="1">
    <location>
        <begin position="1"/>
        <end position="21"/>
    </location>
</feature>
<evidence type="ECO:0000313" key="2">
    <source>
        <dbReference type="EMBL" id="KAF2108785.1"/>
    </source>
</evidence>
<name>A0A6A5YNT1_9PLEO</name>
<sequence length="98" mass="11213">MQNNKGDVLQSITSNGPSSSLKPLLDAPQSYFTYTSLDDRVGSIRLVDVQPARYRAEQVQCVIRHTTNNVDYRCISYVWGSAEPRRCIKMNGKNFWVR</sequence>
<gene>
    <name evidence="2" type="ORF">BDV96DRAFT_586667</name>
</gene>
<dbReference type="EMBL" id="ML977345">
    <property type="protein sequence ID" value="KAF2108785.1"/>
    <property type="molecule type" value="Genomic_DNA"/>
</dbReference>
<organism evidence="2 3">
    <name type="scientific">Lophiotrema nucula</name>
    <dbReference type="NCBI Taxonomy" id="690887"/>
    <lineage>
        <taxon>Eukaryota</taxon>
        <taxon>Fungi</taxon>
        <taxon>Dikarya</taxon>
        <taxon>Ascomycota</taxon>
        <taxon>Pezizomycotina</taxon>
        <taxon>Dothideomycetes</taxon>
        <taxon>Pleosporomycetidae</taxon>
        <taxon>Pleosporales</taxon>
        <taxon>Lophiotremataceae</taxon>
        <taxon>Lophiotrema</taxon>
    </lineage>
</organism>
<keyword evidence="3" id="KW-1185">Reference proteome</keyword>